<evidence type="ECO:0000313" key="2">
    <source>
        <dbReference type="EMBL" id="PSW05086.1"/>
    </source>
</evidence>
<dbReference type="Pfam" id="PF13503">
    <property type="entry name" value="DUF4123"/>
    <property type="match status" value="1"/>
</dbReference>
<evidence type="ECO:0000259" key="1">
    <source>
        <dbReference type="Pfam" id="PF13503"/>
    </source>
</evidence>
<dbReference type="EMBL" id="PYMC01000006">
    <property type="protein sequence ID" value="PSW05086.1"/>
    <property type="molecule type" value="Genomic_DNA"/>
</dbReference>
<dbReference type="RefSeq" id="WP_107283188.1">
    <property type="nucleotide sequence ID" value="NZ_PYMC01000006.1"/>
</dbReference>
<dbReference type="AlphaFoldDB" id="A0A2T3MYL4"/>
<keyword evidence="3" id="KW-1185">Reference proteome</keyword>
<organism evidence="2 3">
    <name type="scientific">Photobacterium lipolyticum</name>
    <dbReference type="NCBI Taxonomy" id="266810"/>
    <lineage>
        <taxon>Bacteria</taxon>
        <taxon>Pseudomonadati</taxon>
        <taxon>Pseudomonadota</taxon>
        <taxon>Gammaproteobacteria</taxon>
        <taxon>Vibrionales</taxon>
        <taxon>Vibrionaceae</taxon>
        <taxon>Photobacterium</taxon>
    </lineage>
</organism>
<feature type="domain" description="DUF4123" evidence="1">
    <location>
        <begin position="32"/>
        <end position="151"/>
    </location>
</feature>
<reference evidence="2 3" key="1">
    <citation type="submission" date="2018-03" db="EMBL/GenBank/DDBJ databases">
        <title>Whole genome sequencing of Histamine producing bacteria.</title>
        <authorList>
            <person name="Butler K."/>
        </authorList>
    </citation>
    <scope>NUCLEOTIDE SEQUENCE [LARGE SCALE GENOMIC DNA]</scope>
    <source>
        <strain evidence="2 3">DSM 16190</strain>
    </source>
</reference>
<sequence length="297" mass="34632">MPNTQKEDLVMQIEGIKRLSTVPVYQPTICTYLIVETCQIDDFLRRFYEGSSGNCLWDYLFGPEVDDEVKKSGPVLIELQSHEQDWTYAVKLLEQYPAGCLLTSTADFESVQKWGMARVQIYSPSNARSVCRFYDPRNLAYCLGAQEQIQRRHFWHQAEQLYWYDQQQWWTSELTASSEPLIKEYRLSQSELATITVYKEQQMANQLSDHYRNVIPKDNILISELVHSQLPIAKRYGASNMNEFDPWLRIAIVYGGDFYRERKLQPIFENSHYPIKKKLALSDEILAALEAGDHHGI</sequence>
<dbReference type="Proteomes" id="UP000240904">
    <property type="component" value="Unassembled WGS sequence"/>
</dbReference>
<name>A0A2T3MYL4_9GAMM</name>
<gene>
    <name evidence="2" type="ORF">C9I89_09840</name>
</gene>
<dbReference type="InterPro" id="IPR025391">
    <property type="entry name" value="DUF4123"/>
</dbReference>
<dbReference type="OrthoDB" id="6112377at2"/>
<proteinExistence type="predicted"/>
<protein>
    <recommendedName>
        <fullName evidence="1">DUF4123 domain-containing protein</fullName>
    </recommendedName>
</protein>
<accession>A0A2T3MYL4</accession>
<evidence type="ECO:0000313" key="3">
    <source>
        <dbReference type="Proteomes" id="UP000240904"/>
    </source>
</evidence>
<comment type="caution">
    <text evidence="2">The sequence shown here is derived from an EMBL/GenBank/DDBJ whole genome shotgun (WGS) entry which is preliminary data.</text>
</comment>